<dbReference type="OrthoDB" id="194358at2759"/>
<evidence type="ECO:0000313" key="3">
    <source>
        <dbReference type="Proteomes" id="UP000186817"/>
    </source>
</evidence>
<dbReference type="AlphaFoldDB" id="A0A1Q9DQC9"/>
<evidence type="ECO:0000256" key="1">
    <source>
        <dbReference type="SAM" id="MobiDB-lite"/>
    </source>
</evidence>
<dbReference type="Gene3D" id="1.25.40.10">
    <property type="entry name" value="Tetratricopeptide repeat domain"/>
    <property type="match status" value="1"/>
</dbReference>
<comment type="caution">
    <text evidence="2">The sequence shown here is derived from an EMBL/GenBank/DDBJ whole genome shotgun (WGS) entry which is preliminary data.</text>
</comment>
<gene>
    <name evidence="2" type="ORF">AK812_SmicGene20301</name>
</gene>
<evidence type="ECO:0000313" key="2">
    <source>
        <dbReference type="EMBL" id="OLP97372.1"/>
    </source>
</evidence>
<organism evidence="2 3">
    <name type="scientific">Symbiodinium microadriaticum</name>
    <name type="common">Dinoflagellate</name>
    <name type="synonym">Zooxanthella microadriatica</name>
    <dbReference type="NCBI Taxonomy" id="2951"/>
    <lineage>
        <taxon>Eukaryota</taxon>
        <taxon>Sar</taxon>
        <taxon>Alveolata</taxon>
        <taxon>Dinophyceae</taxon>
        <taxon>Suessiales</taxon>
        <taxon>Symbiodiniaceae</taxon>
        <taxon>Symbiodinium</taxon>
    </lineage>
</organism>
<feature type="region of interest" description="Disordered" evidence="1">
    <location>
        <begin position="1"/>
        <end position="35"/>
    </location>
</feature>
<sequence length="365" mass="40486">MPHARLCHIEHHDQGDDQDDHEQRDHRDEPSPRGACGVCGFLPTEAQAKEMIDQEDTALRLEKNMAGLFADGHWLRDRVARHLVSFYEFMDRSRKIQEQHHGPLDPIVSAAMGNVTDPQKPKHLEVAMIMDSLGNEFGKCTEYFTQKELPQQSVEVFERQHGPEHPQVATTLGFGKLGDYKEQKQALGEAPWPGASQAGQDVEQFDCLTRTEISDSIRSRKSSRFMASACLQLGDGGDLILRVAGFGVGPDHVEAPGSGHMKEVRIEGVRHGLLEEGKGPGERAKGDAGTEVTGVYSEAAEALWALFGADHEFYAAPAERPRKAETNSLQVAIRDKRDALRELCTANGRHSPKDVTNRAKPEETW</sequence>
<keyword evidence="3" id="KW-1185">Reference proteome</keyword>
<reference evidence="2 3" key="1">
    <citation type="submission" date="2016-02" db="EMBL/GenBank/DDBJ databases">
        <title>Genome analysis of coral dinoflagellate symbionts highlights evolutionary adaptations to a symbiotic lifestyle.</title>
        <authorList>
            <person name="Aranda M."/>
            <person name="Li Y."/>
            <person name="Liew Y.J."/>
            <person name="Baumgarten S."/>
            <person name="Simakov O."/>
            <person name="Wilson M."/>
            <person name="Piel J."/>
            <person name="Ashoor H."/>
            <person name="Bougouffa S."/>
            <person name="Bajic V.B."/>
            <person name="Ryu T."/>
            <person name="Ravasi T."/>
            <person name="Bayer T."/>
            <person name="Micklem G."/>
            <person name="Kim H."/>
            <person name="Bhak J."/>
            <person name="Lajeunesse T.C."/>
            <person name="Voolstra C.R."/>
        </authorList>
    </citation>
    <scope>NUCLEOTIDE SEQUENCE [LARGE SCALE GENOMIC DNA]</scope>
    <source>
        <strain evidence="2 3">CCMP2467</strain>
    </source>
</reference>
<proteinExistence type="predicted"/>
<feature type="compositionally biased region" description="Basic and acidic residues" evidence="1">
    <location>
        <begin position="7"/>
        <end position="31"/>
    </location>
</feature>
<name>A0A1Q9DQC9_SYMMI</name>
<protein>
    <submittedName>
        <fullName evidence="2">Uncharacterized protein</fullName>
    </submittedName>
</protein>
<feature type="region of interest" description="Disordered" evidence="1">
    <location>
        <begin position="344"/>
        <end position="365"/>
    </location>
</feature>
<feature type="compositionally biased region" description="Basic and acidic residues" evidence="1">
    <location>
        <begin position="351"/>
        <end position="365"/>
    </location>
</feature>
<accession>A0A1Q9DQC9</accession>
<dbReference type="Proteomes" id="UP000186817">
    <property type="component" value="Unassembled WGS sequence"/>
</dbReference>
<dbReference type="EMBL" id="LSRX01000435">
    <property type="protein sequence ID" value="OLP97372.1"/>
    <property type="molecule type" value="Genomic_DNA"/>
</dbReference>
<dbReference type="InterPro" id="IPR011990">
    <property type="entry name" value="TPR-like_helical_dom_sf"/>
</dbReference>